<evidence type="ECO:0000256" key="12">
    <source>
        <dbReference type="ARBA" id="ARBA00023254"/>
    </source>
</evidence>
<evidence type="ECO:0000256" key="11">
    <source>
        <dbReference type="ARBA" id="ARBA00023242"/>
    </source>
</evidence>
<dbReference type="EMBL" id="JANBTX010000021">
    <property type="protein sequence ID" value="KAJ2689704.1"/>
    <property type="molecule type" value="Genomic_DNA"/>
</dbReference>
<comment type="subcellular location">
    <subcellularLocation>
        <location evidence="2">Nucleus</location>
    </subcellularLocation>
</comment>
<feature type="region of interest" description="Disordered" evidence="13">
    <location>
        <begin position="404"/>
        <end position="431"/>
    </location>
</feature>
<keyword evidence="9" id="KW-0233">DNA recombination</keyword>
<keyword evidence="3" id="KW-0540">Nuclease</keyword>
<evidence type="ECO:0000256" key="3">
    <source>
        <dbReference type="ARBA" id="ARBA00022722"/>
    </source>
</evidence>
<dbReference type="GO" id="GO:0031573">
    <property type="term" value="P:mitotic intra-S DNA damage checkpoint signaling"/>
    <property type="evidence" value="ECO:0007669"/>
    <property type="project" value="TreeGrafter"/>
</dbReference>
<dbReference type="PANTHER" id="PTHR21077:SF5">
    <property type="entry name" value="CROSSOVER JUNCTION ENDONUCLEASE MMS4"/>
    <property type="match status" value="1"/>
</dbReference>
<evidence type="ECO:0000256" key="9">
    <source>
        <dbReference type="ARBA" id="ARBA00023172"/>
    </source>
</evidence>
<evidence type="ECO:0000256" key="5">
    <source>
        <dbReference type="ARBA" id="ARBA00022759"/>
    </source>
</evidence>
<dbReference type="GO" id="GO:0006302">
    <property type="term" value="P:double-strand break repair"/>
    <property type="evidence" value="ECO:0007669"/>
    <property type="project" value="TreeGrafter"/>
</dbReference>
<keyword evidence="11" id="KW-0539">Nucleus</keyword>
<gene>
    <name evidence="14" type="ORF">IWW39_001296</name>
</gene>
<dbReference type="Proteomes" id="UP001151516">
    <property type="component" value="Unassembled WGS sequence"/>
</dbReference>
<evidence type="ECO:0008006" key="16">
    <source>
        <dbReference type="Google" id="ProtNLM"/>
    </source>
</evidence>
<dbReference type="GO" id="GO:0008821">
    <property type="term" value="F:crossover junction DNA endonuclease activity"/>
    <property type="evidence" value="ECO:0007669"/>
    <property type="project" value="TreeGrafter"/>
</dbReference>
<evidence type="ECO:0000256" key="8">
    <source>
        <dbReference type="ARBA" id="ARBA00022842"/>
    </source>
</evidence>
<dbReference type="PANTHER" id="PTHR21077">
    <property type="entry name" value="EME1 PROTEIN"/>
    <property type="match status" value="1"/>
</dbReference>
<comment type="cofactor">
    <cofactor evidence="1">
        <name>Mg(2+)</name>
        <dbReference type="ChEBI" id="CHEBI:18420"/>
    </cofactor>
</comment>
<evidence type="ECO:0000256" key="1">
    <source>
        <dbReference type="ARBA" id="ARBA00001946"/>
    </source>
</evidence>
<protein>
    <recommendedName>
        <fullName evidence="16">ERCC4 domain-containing protein</fullName>
    </recommendedName>
</protein>
<dbReference type="GO" id="GO:0048476">
    <property type="term" value="C:Holliday junction resolvase complex"/>
    <property type="evidence" value="ECO:0007669"/>
    <property type="project" value="InterPro"/>
</dbReference>
<accession>A0A9W8GQD4</accession>
<proteinExistence type="predicted"/>
<dbReference type="GO" id="GO:0005634">
    <property type="term" value="C:nucleus"/>
    <property type="evidence" value="ECO:0007669"/>
    <property type="project" value="UniProtKB-SubCell"/>
</dbReference>
<keyword evidence="4" id="KW-0479">Metal-binding</keyword>
<dbReference type="Gene3D" id="1.10.150.670">
    <property type="entry name" value="Crossover junction endonuclease EME1, DNA-binding domain"/>
    <property type="match status" value="1"/>
</dbReference>
<dbReference type="AlphaFoldDB" id="A0A9W8GQD4"/>
<keyword evidence="5" id="KW-0255">Endonuclease</keyword>
<keyword evidence="10" id="KW-0234">DNA repair</keyword>
<feature type="compositionally biased region" description="Basic and acidic residues" evidence="13">
    <location>
        <begin position="335"/>
        <end position="369"/>
    </location>
</feature>
<evidence type="ECO:0000256" key="2">
    <source>
        <dbReference type="ARBA" id="ARBA00004123"/>
    </source>
</evidence>
<evidence type="ECO:0000256" key="6">
    <source>
        <dbReference type="ARBA" id="ARBA00022763"/>
    </source>
</evidence>
<dbReference type="GO" id="GO:0046872">
    <property type="term" value="F:metal ion binding"/>
    <property type="evidence" value="ECO:0007669"/>
    <property type="project" value="UniProtKB-KW"/>
</dbReference>
<evidence type="ECO:0000256" key="4">
    <source>
        <dbReference type="ARBA" id="ARBA00022723"/>
    </source>
</evidence>
<sequence>MLGYSGADVIELLSDDSLSDAAADDSVLEVTATPGRNAWPSSTPSVSQTSRVLSLLTPSTPGTPDLPSPSAILGLPRRRELSSDSGGGRRQPTPTRAHHRLTMVANSGSLSSRLSSNDSGDVLLSRQAALDLPSSPPAIYDDNEPFDVFDNTRSYSHSPGLSPPPIAATIDGDGLDDGRFLDDIIDYQSGFIDSSLGTGDRFCGGAASELGFGIGSSSLSRRLHATNNDADWRRETASVDYSDAVATEIIDSSSSDEELALEPRLAARAIHSSPRLSDAPSFRLFSSRSASAEMGRGHYGEAHTLSTDPSVAVLTSDKSDIPVVRGIPSGISKVSRKESAAEQRRVEAERKRAERAAEKERREREKEYQRGINSVNKKQVDQRALARDMTVVVDPGVLALLKEPKRTAAAPSQPTPGDEAQSMGSSSEEHSMFERLRDEEVKYRIEETNATCGIVWEMLVRRKWDSGTNLYVPVACAQTCKVKCAAMIVLTSDRFVDLLANNRMETLLEIWRGSLATRRLFVVVIGLQKYLRRAAAVETREFARQLRTHIKDGVAAASATSNKGKTRNKPPPQSELQSQMSEEAVEEAVLRLQMTRPWATWFTQCSDARELGRLLWQTSMDLALAEFNGDRDTVADDGEQLELAASQTDAVGFITKDVATALNVAVIRTGTDLADSWIRALTQIPKVTLPVAQSIAVQYPTPKRLFEAWQRMASEAEGEQLLAQLSVASATAAGRRLGSAMSTRIYRVFNEPDPGRPFAEL</sequence>
<feature type="region of interest" description="Disordered" evidence="13">
    <location>
        <begin position="554"/>
        <end position="580"/>
    </location>
</feature>
<dbReference type="GO" id="GO:0000712">
    <property type="term" value="P:resolution of meiotic recombination intermediates"/>
    <property type="evidence" value="ECO:0007669"/>
    <property type="project" value="TreeGrafter"/>
</dbReference>
<dbReference type="InterPro" id="IPR033310">
    <property type="entry name" value="Mms4/EME1/EME2"/>
</dbReference>
<name>A0A9W8GQD4_9FUNG</name>
<dbReference type="Pfam" id="PF21292">
    <property type="entry name" value="EME1-MUS81_C"/>
    <property type="match status" value="1"/>
</dbReference>
<keyword evidence="12" id="KW-0469">Meiosis</keyword>
<dbReference type="Gene3D" id="3.40.50.10130">
    <property type="match status" value="1"/>
</dbReference>
<keyword evidence="15" id="KW-1185">Reference proteome</keyword>
<evidence type="ECO:0000313" key="15">
    <source>
        <dbReference type="Proteomes" id="UP001151516"/>
    </source>
</evidence>
<keyword evidence="7" id="KW-0378">Hydrolase</keyword>
<keyword evidence="8" id="KW-0460">Magnesium</keyword>
<feature type="region of interest" description="Disordered" evidence="13">
    <location>
        <begin position="332"/>
        <end position="369"/>
    </location>
</feature>
<evidence type="ECO:0000256" key="13">
    <source>
        <dbReference type="SAM" id="MobiDB-lite"/>
    </source>
</evidence>
<comment type="caution">
    <text evidence="14">The sequence shown here is derived from an EMBL/GenBank/DDBJ whole genome shotgun (WGS) entry which is preliminary data.</text>
</comment>
<dbReference type="GO" id="GO:0031297">
    <property type="term" value="P:replication fork processing"/>
    <property type="evidence" value="ECO:0007669"/>
    <property type="project" value="TreeGrafter"/>
</dbReference>
<dbReference type="OrthoDB" id="343092at2759"/>
<feature type="region of interest" description="Disordered" evidence="13">
    <location>
        <begin position="57"/>
        <end position="100"/>
    </location>
</feature>
<evidence type="ECO:0000313" key="14">
    <source>
        <dbReference type="EMBL" id="KAJ2689704.1"/>
    </source>
</evidence>
<reference evidence="14" key="1">
    <citation type="submission" date="2022-07" db="EMBL/GenBank/DDBJ databases">
        <title>Phylogenomic reconstructions and comparative analyses of Kickxellomycotina fungi.</title>
        <authorList>
            <person name="Reynolds N.K."/>
            <person name="Stajich J.E."/>
            <person name="Barry K."/>
            <person name="Grigoriev I.V."/>
            <person name="Crous P."/>
            <person name="Smith M.E."/>
        </authorList>
    </citation>
    <scope>NUCLEOTIDE SEQUENCE</scope>
    <source>
        <strain evidence="14">CBS 109367</strain>
    </source>
</reference>
<evidence type="ECO:0000256" key="10">
    <source>
        <dbReference type="ARBA" id="ARBA00023204"/>
    </source>
</evidence>
<organism evidence="14 15">
    <name type="scientific">Coemansia spiralis</name>
    <dbReference type="NCBI Taxonomy" id="417178"/>
    <lineage>
        <taxon>Eukaryota</taxon>
        <taxon>Fungi</taxon>
        <taxon>Fungi incertae sedis</taxon>
        <taxon>Zoopagomycota</taxon>
        <taxon>Kickxellomycotina</taxon>
        <taxon>Kickxellomycetes</taxon>
        <taxon>Kickxellales</taxon>
        <taxon>Kickxellaceae</taxon>
        <taxon>Coemansia</taxon>
    </lineage>
</organism>
<dbReference type="InterPro" id="IPR042530">
    <property type="entry name" value="EME1/EME2_C"/>
</dbReference>
<keyword evidence="6" id="KW-0227">DNA damage</keyword>
<evidence type="ECO:0000256" key="7">
    <source>
        <dbReference type="ARBA" id="ARBA00022801"/>
    </source>
</evidence>